<dbReference type="RefSeq" id="WP_344602770.1">
    <property type="nucleotide sequence ID" value="NZ_BAAAHE010000008.1"/>
</dbReference>
<dbReference type="Pfam" id="PF00296">
    <property type="entry name" value="Bac_luciferase"/>
    <property type="match status" value="1"/>
</dbReference>
<evidence type="ECO:0000259" key="2">
    <source>
        <dbReference type="Pfam" id="PF00296"/>
    </source>
</evidence>
<reference evidence="4" key="1">
    <citation type="journal article" date="2019" name="Int. J. Syst. Evol. Microbiol.">
        <title>The Global Catalogue of Microorganisms (GCM) 10K type strain sequencing project: providing services to taxonomists for standard genome sequencing and annotation.</title>
        <authorList>
            <consortium name="The Broad Institute Genomics Platform"/>
            <consortium name="The Broad Institute Genome Sequencing Center for Infectious Disease"/>
            <person name="Wu L."/>
            <person name="Ma J."/>
        </authorList>
    </citation>
    <scope>NUCLEOTIDE SEQUENCE [LARGE SCALE GENOMIC DNA]</scope>
    <source>
        <strain evidence="4">JCM 10671</strain>
    </source>
</reference>
<sequence length="337" mass="36382">MRQSVTLPLSNNSFESIATLAGAADAAGFDTAFIYEVLRNPFTALALAARATDRIRLATGIAAAPTRTPFGMANSAADIDEISGGRAVLGLGSASGFTAACHGTTFDKPVTRMREYVTAVRAGWDYQYTKEPATVPGEFYGCEFPASPWLRENPRRQIPIYLTGIGPKMVQLGGEIADGVLGAFKTVEYMNDVVIPNVRIGAERGGRNLEDVDIASMVITCVHPDRKEAIRRARIQVGVYTCFPPCDPVIKHHGLEREKQAVLDAVAAKGFDALQDVTDDKLVDLFSIAGTPDECRAKAKEYADSLPHIIFHTPYAPPMLPEESAENVLNLCDTFGS</sequence>
<organism evidence="3 4">
    <name type="scientific">Sporichthya brevicatena</name>
    <dbReference type="NCBI Taxonomy" id="171442"/>
    <lineage>
        <taxon>Bacteria</taxon>
        <taxon>Bacillati</taxon>
        <taxon>Actinomycetota</taxon>
        <taxon>Actinomycetes</taxon>
        <taxon>Sporichthyales</taxon>
        <taxon>Sporichthyaceae</taxon>
        <taxon>Sporichthya</taxon>
    </lineage>
</organism>
<accession>A0ABP3RQ70</accession>
<dbReference type="CDD" id="cd01097">
    <property type="entry name" value="Tetrahydromethanopterin_reductase"/>
    <property type="match status" value="1"/>
</dbReference>
<dbReference type="PANTHER" id="PTHR43244">
    <property type="match status" value="1"/>
</dbReference>
<dbReference type="Gene3D" id="3.20.20.30">
    <property type="entry name" value="Luciferase-like domain"/>
    <property type="match status" value="1"/>
</dbReference>
<protein>
    <submittedName>
        <fullName evidence="3">LLM class flavin-dependent oxidoreductase</fullName>
    </submittedName>
</protein>
<evidence type="ECO:0000313" key="4">
    <source>
        <dbReference type="Proteomes" id="UP001500957"/>
    </source>
</evidence>
<dbReference type="PANTHER" id="PTHR43244:SF1">
    <property type="entry name" value="5,10-METHYLENETETRAHYDROMETHANOPTERIN REDUCTASE"/>
    <property type="match status" value="1"/>
</dbReference>
<dbReference type="EMBL" id="BAAAHE010000008">
    <property type="protein sequence ID" value="GAA0612100.1"/>
    <property type="molecule type" value="Genomic_DNA"/>
</dbReference>
<dbReference type="InterPro" id="IPR050564">
    <property type="entry name" value="F420-G6PD/mer"/>
</dbReference>
<dbReference type="InterPro" id="IPR036661">
    <property type="entry name" value="Luciferase-like_sf"/>
</dbReference>
<gene>
    <name evidence="3" type="ORF">GCM10009547_12660</name>
</gene>
<proteinExistence type="predicted"/>
<name>A0ABP3RQ70_9ACTN</name>
<dbReference type="SUPFAM" id="SSF51679">
    <property type="entry name" value="Bacterial luciferase-like"/>
    <property type="match status" value="1"/>
</dbReference>
<keyword evidence="1" id="KW-0560">Oxidoreductase</keyword>
<comment type="caution">
    <text evidence="3">The sequence shown here is derived from an EMBL/GenBank/DDBJ whole genome shotgun (WGS) entry which is preliminary data.</text>
</comment>
<evidence type="ECO:0000313" key="3">
    <source>
        <dbReference type="EMBL" id="GAA0612100.1"/>
    </source>
</evidence>
<feature type="domain" description="Luciferase-like" evidence="2">
    <location>
        <begin position="9"/>
        <end position="306"/>
    </location>
</feature>
<dbReference type="Proteomes" id="UP001500957">
    <property type="component" value="Unassembled WGS sequence"/>
</dbReference>
<evidence type="ECO:0000256" key="1">
    <source>
        <dbReference type="ARBA" id="ARBA00023002"/>
    </source>
</evidence>
<dbReference type="InterPro" id="IPR011251">
    <property type="entry name" value="Luciferase-like_dom"/>
</dbReference>
<keyword evidence="4" id="KW-1185">Reference proteome</keyword>